<dbReference type="AlphaFoldDB" id="A0A7Y9RRK4"/>
<protein>
    <recommendedName>
        <fullName evidence="3">CGNR zinc finger domain-containing protein</fullName>
    </recommendedName>
</protein>
<dbReference type="RefSeq" id="WP_179517756.1">
    <property type="nucleotide sequence ID" value="NZ_JACCAC010000001.1"/>
</dbReference>
<reference evidence="1 2" key="1">
    <citation type="submission" date="2020-07" db="EMBL/GenBank/DDBJ databases">
        <title>Sequencing the genomes of 1000 actinobacteria strains.</title>
        <authorList>
            <person name="Klenk H.-P."/>
        </authorList>
    </citation>
    <scope>NUCLEOTIDE SEQUENCE [LARGE SCALE GENOMIC DNA]</scope>
    <source>
        <strain evidence="1 2">DSM 24552</strain>
    </source>
</reference>
<sequence length="119" mass="13117">MKTVPCARPGCADQIFIPDHPGPGRPRKWCSDACRRRAFEERRAAEAGAIAVRVVMVEPALDDHVAAVLSSPAACRRVLRQIGDWSAAGKLLDAKWSSVADELARLRRPEAPRPPDRLR</sequence>
<evidence type="ECO:0000313" key="2">
    <source>
        <dbReference type="Proteomes" id="UP000544110"/>
    </source>
</evidence>
<dbReference type="EMBL" id="JACCAC010000001">
    <property type="protein sequence ID" value="NYG55281.1"/>
    <property type="molecule type" value="Genomic_DNA"/>
</dbReference>
<evidence type="ECO:0000313" key="1">
    <source>
        <dbReference type="EMBL" id="NYG55281.1"/>
    </source>
</evidence>
<accession>A0A7Y9RRK4</accession>
<dbReference type="Proteomes" id="UP000544110">
    <property type="component" value="Unassembled WGS sequence"/>
</dbReference>
<comment type="caution">
    <text evidence="1">The sequence shown here is derived from an EMBL/GenBank/DDBJ whole genome shotgun (WGS) entry which is preliminary data.</text>
</comment>
<gene>
    <name evidence="1" type="ORF">BJ989_001585</name>
</gene>
<name>A0A7Y9RRK4_9ACTN</name>
<keyword evidence="2" id="KW-1185">Reference proteome</keyword>
<proteinExistence type="predicted"/>
<organism evidence="1 2">
    <name type="scientific">Nocardioides perillae</name>
    <dbReference type="NCBI Taxonomy" id="1119534"/>
    <lineage>
        <taxon>Bacteria</taxon>
        <taxon>Bacillati</taxon>
        <taxon>Actinomycetota</taxon>
        <taxon>Actinomycetes</taxon>
        <taxon>Propionibacteriales</taxon>
        <taxon>Nocardioidaceae</taxon>
        <taxon>Nocardioides</taxon>
    </lineage>
</organism>
<evidence type="ECO:0008006" key="3">
    <source>
        <dbReference type="Google" id="ProtNLM"/>
    </source>
</evidence>